<reference evidence="1" key="1">
    <citation type="submission" date="2014-05" db="EMBL/GenBank/DDBJ databases">
        <title>Key roles for freshwater Actinobacteria revealed by deep metagenomic sequencing.</title>
        <authorList>
            <person name="Ghai R."/>
            <person name="Mizuno C.M."/>
            <person name="Picazo A."/>
            <person name="Camacho A."/>
            <person name="Rodriguez-Valera F."/>
        </authorList>
    </citation>
    <scope>NUCLEOTIDE SEQUENCE</scope>
</reference>
<name>A0A094Q3K2_9ZZZZ</name>
<dbReference type="InterPro" id="IPR021441">
    <property type="entry name" value="DUF3090"/>
</dbReference>
<dbReference type="AlphaFoldDB" id="A0A094Q3K2"/>
<evidence type="ECO:0000313" key="1">
    <source>
        <dbReference type="EMBL" id="KGA16664.1"/>
    </source>
</evidence>
<dbReference type="NCBIfam" id="TIGR03847">
    <property type="entry name" value="conserved hypothetical protein"/>
    <property type="match status" value="1"/>
</dbReference>
<dbReference type="Pfam" id="PF11290">
    <property type="entry name" value="DUF3090"/>
    <property type="match status" value="1"/>
</dbReference>
<proteinExistence type="predicted"/>
<accession>A0A094Q3K2</accession>
<organism evidence="1">
    <name type="scientific">freshwater metagenome</name>
    <dbReference type="NCBI Taxonomy" id="449393"/>
    <lineage>
        <taxon>unclassified sequences</taxon>
        <taxon>metagenomes</taxon>
        <taxon>ecological metagenomes</taxon>
    </lineage>
</organism>
<gene>
    <name evidence="1" type="ORF">GM50_13910</name>
</gene>
<sequence>MTPIIYEFNPVERFVAGTVGAPGQRTFFIQARTGSRVVSVVVDKSQVIALGERTKIMLREIKKTDPTIVVKSFEVDDAPLEQPIFEEFRAGVIAMAWDAENSKIIYELRDMAGSEEDSEGEIVFDERDLSVDLLRVHTSPMQAAAFSKRCLSLASAGRTPCPFCGIPIDPSGHLCPRSNGYRR</sequence>
<protein>
    <recommendedName>
        <fullName evidence="2">DUF3090 domain-containing protein</fullName>
    </recommendedName>
</protein>
<evidence type="ECO:0008006" key="2">
    <source>
        <dbReference type="Google" id="ProtNLM"/>
    </source>
</evidence>
<comment type="caution">
    <text evidence="1">The sequence shown here is derived from an EMBL/GenBank/DDBJ whole genome shotgun (WGS) entry which is preliminary data.</text>
</comment>
<dbReference type="EMBL" id="JNSK01000060">
    <property type="protein sequence ID" value="KGA16664.1"/>
    <property type="molecule type" value="Genomic_DNA"/>
</dbReference>